<dbReference type="HAMAP" id="MF_00527">
    <property type="entry name" value="3MGH"/>
    <property type="match status" value="1"/>
</dbReference>
<evidence type="ECO:0000256" key="4">
    <source>
        <dbReference type="ARBA" id="ARBA00023204"/>
    </source>
</evidence>
<dbReference type="Proteomes" id="UP000176800">
    <property type="component" value="Unassembled WGS sequence"/>
</dbReference>
<evidence type="ECO:0000256" key="2">
    <source>
        <dbReference type="ARBA" id="ARBA00022763"/>
    </source>
</evidence>
<organism evidence="6 7">
    <name type="scientific">Candidatus Zambryskibacteria bacterium RIFCSPLOWO2_01_FULL_45_21</name>
    <dbReference type="NCBI Taxonomy" id="1802761"/>
    <lineage>
        <taxon>Bacteria</taxon>
        <taxon>Candidatus Zambryskiibacteriota</taxon>
    </lineage>
</organism>
<dbReference type="GO" id="GO:0003677">
    <property type="term" value="F:DNA binding"/>
    <property type="evidence" value="ECO:0007669"/>
    <property type="project" value="InterPro"/>
</dbReference>
<reference evidence="6 7" key="1">
    <citation type="journal article" date="2016" name="Nat. Commun.">
        <title>Thousands of microbial genomes shed light on interconnected biogeochemical processes in an aquifer system.</title>
        <authorList>
            <person name="Anantharaman K."/>
            <person name="Brown C.T."/>
            <person name="Hug L.A."/>
            <person name="Sharon I."/>
            <person name="Castelle C.J."/>
            <person name="Probst A.J."/>
            <person name="Thomas B.C."/>
            <person name="Singh A."/>
            <person name="Wilkins M.J."/>
            <person name="Karaoz U."/>
            <person name="Brodie E.L."/>
            <person name="Williams K.H."/>
            <person name="Hubbard S.S."/>
            <person name="Banfield J.F."/>
        </authorList>
    </citation>
    <scope>NUCLEOTIDE SEQUENCE [LARGE SCALE GENOMIC DNA]</scope>
</reference>
<dbReference type="InterPro" id="IPR003180">
    <property type="entry name" value="MPG"/>
</dbReference>
<dbReference type="PANTHER" id="PTHR10429">
    <property type="entry name" value="DNA-3-METHYLADENINE GLYCOSYLASE"/>
    <property type="match status" value="1"/>
</dbReference>
<dbReference type="PANTHER" id="PTHR10429:SF0">
    <property type="entry name" value="DNA-3-METHYLADENINE GLYCOSYLASE"/>
    <property type="match status" value="1"/>
</dbReference>
<keyword evidence="2 5" id="KW-0227">DNA damage</keyword>
<evidence type="ECO:0000256" key="1">
    <source>
        <dbReference type="ARBA" id="ARBA00009232"/>
    </source>
</evidence>
<dbReference type="Gene3D" id="3.10.300.10">
    <property type="entry name" value="Methylpurine-DNA glycosylase (MPG)"/>
    <property type="match status" value="2"/>
</dbReference>
<sequence>MKKVLDKQFFNRKTLAVARDLLGKYLVRKTGKKIRRYKITEVEGYVGSHDLASHSSKGKTERNEVMFGEAGRFYIYLVYGMYYMLNVVTEKKDYPSAILIRGVEGLSGPGVITRELKINKKFNGKSASRKTRLWFEDGGKINPRKIKKTPRIGVHYAGPVWSKKPYRFILEE</sequence>
<dbReference type="InterPro" id="IPR036995">
    <property type="entry name" value="MPG_sf"/>
</dbReference>
<dbReference type="GO" id="GO:0006284">
    <property type="term" value="P:base-excision repair"/>
    <property type="evidence" value="ECO:0007669"/>
    <property type="project" value="InterPro"/>
</dbReference>
<dbReference type="Pfam" id="PF02245">
    <property type="entry name" value="Pur_DNA_glyco"/>
    <property type="match status" value="2"/>
</dbReference>
<dbReference type="InterPro" id="IPR011034">
    <property type="entry name" value="Formyl_transferase-like_C_sf"/>
</dbReference>
<evidence type="ECO:0000256" key="5">
    <source>
        <dbReference type="HAMAP-Rule" id="MF_00527"/>
    </source>
</evidence>
<dbReference type="CDD" id="cd00540">
    <property type="entry name" value="AAG"/>
    <property type="match status" value="1"/>
</dbReference>
<evidence type="ECO:0000256" key="3">
    <source>
        <dbReference type="ARBA" id="ARBA00022801"/>
    </source>
</evidence>
<name>A0A1G2U1F1_9BACT</name>
<keyword evidence="3 5" id="KW-0378">Hydrolase</keyword>
<gene>
    <name evidence="6" type="ORF">A3B14_00370</name>
</gene>
<dbReference type="NCBIfam" id="TIGR00567">
    <property type="entry name" value="3mg"/>
    <property type="match status" value="1"/>
</dbReference>
<dbReference type="EMBL" id="MHWE01000019">
    <property type="protein sequence ID" value="OHB03351.1"/>
    <property type="molecule type" value="Genomic_DNA"/>
</dbReference>
<dbReference type="AlphaFoldDB" id="A0A1G2U1F1"/>
<evidence type="ECO:0000313" key="6">
    <source>
        <dbReference type="EMBL" id="OHB03351.1"/>
    </source>
</evidence>
<dbReference type="GO" id="GO:0003905">
    <property type="term" value="F:alkylbase DNA N-glycosylase activity"/>
    <property type="evidence" value="ECO:0007669"/>
    <property type="project" value="InterPro"/>
</dbReference>
<protein>
    <recommendedName>
        <fullName evidence="5">Putative 3-methyladenine DNA glycosylase</fullName>
        <ecNumber evidence="5">3.2.2.-</ecNumber>
    </recommendedName>
</protein>
<dbReference type="EC" id="3.2.2.-" evidence="5"/>
<keyword evidence="4 5" id="KW-0234">DNA repair</keyword>
<evidence type="ECO:0000313" key="7">
    <source>
        <dbReference type="Proteomes" id="UP000176800"/>
    </source>
</evidence>
<comment type="caution">
    <text evidence="6">The sequence shown here is derived from an EMBL/GenBank/DDBJ whole genome shotgun (WGS) entry which is preliminary data.</text>
</comment>
<comment type="similarity">
    <text evidence="1 5">Belongs to the DNA glycosylase MPG family.</text>
</comment>
<proteinExistence type="inferred from homology"/>
<accession>A0A1G2U1F1</accession>
<dbReference type="SUPFAM" id="SSF50486">
    <property type="entry name" value="FMT C-terminal domain-like"/>
    <property type="match status" value="1"/>
</dbReference>